<dbReference type="PANTHER" id="PTHR23411">
    <property type="entry name" value="TAPASIN"/>
    <property type="match status" value="1"/>
</dbReference>
<dbReference type="Pfam" id="PF07654">
    <property type="entry name" value="C1-set"/>
    <property type="match status" value="1"/>
</dbReference>
<dbReference type="SUPFAM" id="SSF48726">
    <property type="entry name" value="Immunoglobulin"/>
    <property type="match status" value="1"/>
</dbReference>
<keyword evidence="5" id="KW-1185">Reference proteome</keyword>
<organism evidence="4 5">
    <name type="scientific">Accipiter nisus</name>
    <name type="common">Eurasian sparrowhawk</name>
    <dbReference type="NCBI Taxonomy" id="211598"/>
    <lineage>
        <taxon>Eukaryota</taxon>
        <taxon>Metazoa</taxon>
        <taxon>Chordata</taxon>
        <taxon>Craniata</taxon>
        <taxon>Vertebrata</taxon>
        <taxon>Euteleostomi</taxon>
        <taxon>Archelosauria</taxon>
        <taxon>Archosauria</taxon>
        <taxon>Dinosauria</taxon>
        <taxon>Saurischia</taxon>
        <taxon>Theropoda</taxon>
        <taxon>Coelurosauria</taxon>
        <taxon>Aves</taxon>
        <taxon>Neognathae</taxon>
        <taxon>Neoaves</taxon>
        <taxon>Telluraves</taxon>
        <taxon>Accipitrimorphae</taxon>
        <taxon>Accipitriformes</taxon>
        <taxon>Accipitridae</taxon>
        <taxon>Accipitrinae</taxon>
        <taxon>Accipiter</taxon>
    </lineage>
</organism>
<dbReference type="AlphaFoldDB" id="A0A8B9RZP4"/>
<dbReference type="CDD" id="cd05768">
    <property type="entry name" value="IgC1_CH3_IgAGD_CH4_IgAEM"/>
    <property type="match status" value="1"/>
</dbReference>
<dbReference type="InterPro" id="IPR003006">
    <property type="entry name" value="Ig/MHC_CS"/>
</dbReference>
<dbReference type="InterPro" id="IPR013783">
    <property type="entry name" value="Ig-like_fold"/>
</dbReference>
<dbReference type="FunFam" id="2.60.40.10:FF:000463">
    <property type="entry name" value="Immunoglobulin heavy constant gamma 1"/>
    <property type="match status" value="1"/>
</dbReference>
<dbReference type="PROSITE" id="PS50835">
    <property type="entry name" value="IG_LIKE"/>
    <property type="match status" value="1"/>
</dbReference>
<dbReference type="PROSITE" id="PS00290">
    <property type="entry name" value="IG_MHC"/>
    <property type="match status" value="1"/>
</dbReference>
<name>A0A8B9RZP4_9AVES</name>
<feature type="region of interest" description="Disordered" evidence="2">
    <location>
        <begin position="1"/>
        <end position="23"/>
    </location>
</feature>
<evidence type="ECO:0000256" key="1">
    <source>
        <dbReference type="ARBA" id="ARBA00023319"/>
    </source>
</evidence>
<feature type="domain" description="Ig-like" evidence="3">
    <location>
        <begin position="41"/>
        <end position="141"/>
    </location>
</feature>
<evidence type="ECO:0000259" key="3">
    <source>
        <dbReference type="PROSITE" id="PS50835"/>
    </source>
</evidence>
<proteinExistence type="predicted"/>
<reference evidence="4" key="2">
    <citation type="submission" date="2025-09" db="UniProtKB">
        <authorList>
            <consortium name="Ensembl"/>
        </authorList>
    </citation>
    <scope>IDENTIFICATION</scope>
</reference>
<dbReference type="Proteomes" id="UP000694541">
    <property type="component" value="Unplaced"/>
</dbReference>
<dbReference type="SMART" id="SM00407">
    <property type="entry name" value="IGc1"/>
    <property type="match status" value="1"/>
</dbReference>
<evidence type="ECO:0000313" key="4">
    <source>
        <dbReference type="Ensembl" id="ENSANIP00000020689.1"/>
    </source>
</evidence>
<dbReference type="Gene3D" id="2.60.40.10">
    <property type="entry name" value="Immunoglobulins"/>
    <property type="match status" value="1"/>
</dbReference>
<dbReference type="InterPro" id="IPR007110">
    <property type="entry name" value="Ig-like_dom"/>
</dbReference>
<evidence type="ECO:0000313" key="5">
    <source>
        <dbReference type="Proteomes" id="UP000694541"/>
    </source>
</evidence>
<sequence length="146" mass="16488">RPVFSKPRPPPTKKKKPQNPPNPSILANAHRLLLVGKVSPPLIFVFAPHAEEMTQAKVTLTCMVYGFHPENVQVQWLKNHENVGEDHYVTTPPLKDGPKESTFFIYSKMMIPKASWLGGDIYTCMVVHEGLPMRFTQRQISKSPGN</sequence>
<dbReference type="InterPro" id="IPR050380">
    <property type="entry name" value="Immune_Resp_Modulators"/>
</dbReference>
<reference evidence="4" key="1">
    <citation type="submission" date="2025-08" db="UniProtKB">
        <authorList>
            <consortium name="Ensembl"/>
        </authorList>
    </citation>
    <scope>IDENTIFICATION</scope>
</reference>
<dbReference type="InterPro" id="IPR003597">
    <property type="entry name" value="Ig_C1-set"/>
</dbReference>
<accession>A0A8B9RZP4</accession>
<protein>
    <recommendedName>
        <fullName evidence="3">Ig-like domain-containing protein</fullName>
    </recommendedName>
</protein>
<keyword evidence="1" id="KW-0393">Immunoglobulin domain</keyword>
<dbReference type="Ensembl" id="ENSANIT00000021377.1">
    <property type="protein sequence ID" value="ENSANIP00000020689.1"/>
    <property type="gene ID" value="ENSANIG00000014067.1"/>
</dbReference>
<evidence type="ECO:0000256" key="2">
    <source>
        <dbReference type="SAM" id="MobiDB-lite"/>
    </source>
</evidence>
<dbReference type="InterPro" id="IPR036179">
    <property type="entry name" value="Ig-like_dom_sf"/>
</dbReference>